<evidence type="ECO:0008006" key="4">
    <source>
        <dbReference type="Google" id="ProtNLM"/>
    </source>
</evidence>
<feature type="region of interest" description="Disordered" evidence="1">
    <location>
        <begin position="39"/>
        <end position="63"/>
    </location>
</feature>
<gene>
    <name evidence="2" type="ORF">B7492_16060</name>
</gene>
<reference evidence="2 3" key="1">
    <citation type="submission" date="2017-04" db="EMBL/GenBank/DDBJ databases">
        <title>The Characteristic of a Fine Plant Growth-Promoting Rhizobacteria Bacillus mycoides Gnyt1 and its Whole Genome Sequencing Analysis.</title>
        <authorList>
            <person name="Li J.H."/>
            <person name="Yao T."/>
        </authorList>
    </citation>
    <scope>NUCLEOTIDE SEQUENCE [LARGE SCALE GENOMIC DNA]</scope>
    <source>
        <strain evidence="2 3">Gnyt1</strain>
    </source>
</reference>
<sequence length="63" mass="7096">MCLFAIQKIKINYIRHYVSTRIIFKDFMLSRYLRAVKLPPQNSGGAKKLGGRSTARKGPIGEG</sequence>
<dbReference type="EMBL" id="CP020743">
    <property type="protein sequence ID" value="ARJ22627.1"/>
    <property type="molecule type" value="Genomic_DNA"/>
</dbReference>
<name>A0A1W6A9U8_BACMY</name>
<dbReference type="AlphaFoldDB" id="A0A1W6A9U8"/>
<evidence type="ECO:0000313" key="2">
    <source>
        <dbReference type="EMBL" id="ARJ22627.1"/>
    </source>
</evidence>
<protein>
    <recommendedName>
        <fullName evidence="4">Spermidine/putrescine ABC transporter ATP-binding protein</fullName>
    </recommendedName>
</protein>
<accession>A0A1W6A9U8</accession>
<organism evidence="2 3">
    <name type="scientific">Bacillus mycoides</name>
    <dbReference type="NCBI Taxonomy" id="1405"/>
    <lineage>
        <taxon>Bacteria</taxon>
        <taxon>Bacillati</taxon>
        <taxon>Bacillota</taxon>
        <taxon>Bacilli</taxon>
        <taxon>Bacillales</taxon>
        <taxon>Bacillaceae</taxon>
        <taxon>Bacillus</taxon>
        <taxon>Bacillus cereus group</taxon>
    </lineage>
</organism>
<proteinExistence type="predicted"/>
<dbReference type="Proteomes" id="UP000192932">
    <property type="component" value="Chromosome"/>
</dbReference>
<evidence type="ECO:0000313" key="3">
    <source>
        <dbReference type="Proteomes" id="UP000192932"/>
    </source>
</evidence>
<evidence type="ECO:0000256" key="1">
    <source>
        <dbReference type="SAM" id="MobiDB-lite"/>
    </source>
</evidence>